<feature type="domain" description="O-antigen ligase-related" evidence="6">
    <location>
        <begin position="178"/>
        <end position="315"/>
    </location>
</feature>
<feature type="transmembrane region" description="Helical" evidence="5">
    <location>
        <begin position="12"/>
        <end position="32"/>
    </location>
</feature>
<accession>A0A1F7J958</accession>
<reference evidence="7 8" key="1">
    <citation type="journal article" date="2016" name="Nat. Commun.">
        <title>Thousands of microbial genomes shed light on interconnected biogeochemical processes in an aquifer system.</title>
        <authorList>
            <person name="Anantharaman K."/>
            <person name="Brown C.T."/>
            <person name="Hug L.A."/>
            <person name="Sharon I."/>
            <person name="Castelle C.J."/>
            <person name="Probst A.J."/>
            <person name="Thomas B.C."/>
            <person name="Singh A."/>
            <person name="Wilkins M.J."/>
            <person name="Karaoz U."/>
            <person name="Brodie E.L."/>
            <person name="Williams K.H."/>
            <person name="Hubbard S.S."/>
            <person name="Banfield J.F."/>
        </authorList>
    </citation>
    <scope>NUCLEOTIDE SEQUENCE [LARGE SCALE GENOMIC DNA]</scope>
</reference>
<keyword evidence="2 5" id="KW-0812">Transmembrane</keyword>
<feature type="transmembrane region" description="Helical" evidence="5">
    <location>
        <begin position="105"/>
        <end position="124"/>
    </location>
</feature>
<dbReference type="EMBL" id="MGAR01000014">
    <property type="protein sequence ID" value="OGK52126.1"/>
    <property type="molecule type" value="Genomic_DNA"/>
</dbReference>
<dbReference type="Proteomes" id="UP000176480">
    <property type="component" value="Unassembled WGS sequence"/>
</dbReference>
<proteinExistence type="predicted"/>
<feature type="transmembrane region" description="Helical" evidence="5">
    <location>
        <begin position="356"/>
        <end position="374"/>
    </location>
</feature>
<organism evidence="7 8">
    <name type="scientific">Candidatus Roizmanbacteria bacterium RIFCSPLOWO2_01_FULL_41_22</name>
    <dbReference type="NCBI Taxonomy" id="1802067"/>
    <lineage>
        <taxon>Bacteria</taxon>
        <taxon>Candidatus Roizmaniibacteriota</taxon>
    </lineage>
</organism>
<evidence type="ECO:0000256" key="4">
    <source>
        <dbReference type="ARBA" id="ARBA00023136"/>
    </source>
</evidence>
<evidence type="ECO:0000313" key="7">
    <source>
        <dbReference type="EMBL" id="OGK52126.1"/>
    </source>
</evidence>
<comment type="subcellular location">
    <subcellularLocation>
        <location evidence="1">Membrane</location>
        <topology evidence="1">Multi-pass membrane protein</topology>
    </subcellularLocation>
</comment>
<dbReference type="PANTHER" id="PTHR37422">
    <property type="entry name" value="TEICHURONIC ACID BIOSYNTHESIS PROTEIN TUAE"/>
    <property type="match status" value="1"/>
</dbReference>
<sequence>MRFSVGNATSAITLTDISVIVTVLVFFIYSLFSKRKIYLAKNVFYFFIIFVSCALLSLTLALNSFTTSKVATGALFLLRFIFYFAITIVTLNIIQKKEIERWLKVVLAIGAAFSVLGLLQLLTFPDLRLLSSFGWDPHLNRLVSSLIDPNFTGGLIVLFTVVSLSLYVFKINTFYLILSLLFIIPLILTFSRSAYLALITAIIAIGIIKSPRLLLALLLAFLFLITAVPKSRERVISAFALDETARSRIESWHLAYSIFSDNYLFGVGFNTFRYAQIKSGTFTVDNPEGGHSGSGADSSILLVAATTGIIGLLSFSLFLAAIFKGALEGVGKNYLKLISFASIASLIVHSQFVNSLFFPQIMVIFWFLLGLSYVRD</sequence>
<dbReference type="Pfam" id="PF04932">
    <property type="entry name" value="Wzy_C"/>
    <property type="match status" value="1"/>
</dbReference>
<keyword evidence="3 5" id="KW-1133">Transmembrane helix</keyword>
<dbReference type="AlphaFoldDB" id="A0A1F7J958"/>
<dbReference type="PANTHER" id="PTHR37422:SF13">
    <property type="entry name" value="LIPOPOLYSACCHARIDE BIOSYNTHESIS PROTEIN PA4999-RELATED"/>
    <property type="match status" value="1"/>
</dbReference>
<dbReference type="InterPro" id="IPR007016">
    <property type="entry name" value="O-antigen_ligase-rel_domated"/>
</dbReference>
<gene>
    <name evidence="7" type="ORF">A2966_01600</name>
</gene>
<dbReference type="STRING" id="1802067.A2966_01600"/>
<feature type="transmembrane region" description="Helical" evidence="5">
    <location>
        <begin position="300"/>
        <end position="322"/>
    </location>
</feature>
<feature type="transmembrane region" description="Helical" evidence="5">
    <location>
        <begin position="151"/>
        <end position="169"/>
    </location>
</feature>
<evidence type="ECO:0000256" key="2">
    <source>
        <dbReference type="ARBA" id="ARBA00022692"/>
    </source>
</evidence>
<comment type="caution">
    <text evidence="7">The sequence shown here is derived from an EMBL/GenBank/DDBJ whole genome shotgun (WGS) entry which is preliminary data.</text>
</comment>
<evidence type="ECO:0000259" key="6">
    <source>
        <dbReference type="Pfam" id="PF04932"/>
    </source>
</evidence>
<feature type="transmembrane region" description="Helical" evidence="5">
    <location>
        <begin position="213"/>
        <end position="231"/>
    </location>
</feature>
<protein>
    <recommendedName>
        <fullName evidence="6">O-antigen ligase-related domain-containing protein</fullName>
    </recommendedName>
</protein>
<dbReference type="InterPro" id="IPR051533">
    <property type="entry name" value="WaaL-like"/>
</dbReference>
<evidence type="ECO:0000256" key="3">
    <source>
        <dbReference type="ARBA" id="ARBA00022989"/>
    </source>
</evidence>
<name>A0A1F7J958_9BACT</name>
<feature type="transmembrane region" description="Helical" evidence="5">
    <location>
        <begin position="176"/>
        <end position="207"/>
    </location>
</feature>
<feature type="transmembrane region" description="Helical" evidence="5">
    <location>
        <begin position="74"/>
        <end position="93"/>
    </location>
</feature>
<feature type="transmembrane region" description="Helical" evidence="5">
    <location>
        <begin position="44"/>
        <end position="62"/>
    </location>
</feature>
<evidence type="ECO:0000256" key="5">
    <source>
        <dbReference type="SAM" id="Phobius"/>
    </source>
</evidence>
<keyword evidence="4 5" id="KW-0472">Membrane</keyword>
<evidence type="ECO:0000313" key="8">
    <source>
        <dbReference type="Proteomes" id="UP000176480"/>
    </source>
</evidence>
<dbReference type="GO" id="GO:0016020">
    <property type="term" value="C:membrane"/>
    <property type="evidence" value="ECO:0007669"/>
    <property type="project" value="UniProtKB-SubCell"/>
</dbReference>
<evidence type="ECO:0000256" key="1">
    <source>
        <dbReference type="ARBA" id="ARBA00004141"/>
    </source>
</evidence>